<sequence length="43" mass="4867">MRNHAAVPSWTSGQERRWPTATIANPRRHKGNAGSPRLSWTLL</sequence>
<gene>
    <name evidence="2" type="ORF">LA76x_1036</name>
</gene>
<proteinExistence type="predicted"/>
<dbReference type="KEGG" id="laq:GLA29479_2116"/>
<feature type="region of interest" description="Disordered" evidence="1">
    <location>
        <begin position="1"/>
        <end position="43"/>
    </location>
</feature>
<protein>
    <submittedName>
        <fullName evidence="2">Uncharacterized protein</fullName>
    </submittedName>
</protein>
<evidence type="ECO:0000313" key="2">
    <source>
        <dbReference type="EMBL" id="ALN79196.1"/>
    </source>
</evidence>
<evidence type="ECO:0000313" key="3">
    <source>
        <dbReference type="Proteomes" id="UP000060787"/>
    </source>
</evidence>
<keyword evidence="3" id="KW-1185">Reference proteome</keyword>
<evidence type="ECO:0000256" key="1">
    <source>
        <dbReference type="SAM" id="MobiDB-lite"/>
    </source>
</evidence>
<accession>A0A0S2DWD3</accession>
<organism evidence="2 3">
    <name type="scientific">Lysobacter antibioticus</name>
    <dbReference type="NCBI Taxonomy" id="84531"/>
    <lineage>
        <taxon>Bacteria</taxon>
        <taxon>Pseudomonadati</taxon>
        <taxon>Pseudomonadota</taxon>
        <taxon>Gammaproteobacteria</taxon>
        <taxon>Lysobacterales</taxon>
        <taxon>Lysobacteraceae</taxon>
        <taxon>Lysobacter</taxon>
    </lineage>
</organism>
<reference evidence="2 3" key="1">
    <citation type="journal article" date="2015" name="BMC Genomics">
        <title>Comparative genomics and metabolic profiling of the genus Lysobacter.</title>
        <authorList>
            <person name="de Bruijn I."/>
            <person name="Cheng X."/>
            <person name="de Jager V."/>
            <person name="Exposito R.G."/>
            <person name="Watrous J."/>
            <person name="Patel N."/>
            <person name="Postma J."/>
            <person name="Dorrestein P.C."/>
            <person name="Kobayashi D."/>
            <person name="Raaijmakers J.M."/>
        </authorList>
    </citation>
    <scope>NUCLEOTIDE SEQUENCE [LARGE SCALE GENOMIC DNA]</scope>
    <source>
        <strain evidence="2 3">76</strain>
    </source>
</reference>
<dbReference type="AlphaFoldDB" id="A0A0S2DWD3"/>
<dbReference type="Proteomes" id="UP000060787">
    <property type="component" value="Chromosome"/>
</dbReference>
<dbReference type="EMBL" id="CP011129">
    <property type="protein sequence ID" value="ALN79196.1"/>
    <property type="molecule type" value="Genomic_DNA"/>
</dbReference>
<dbReference type="PATRIC" id="fig|84531.8.peg.1063"/>
<name>A0A0S2DWD3_LYSAN</name>
<dbReference type="KEGG" id="lab:LA76x_1036"/>